<proteinExistence type="predicted"/>
<sequence length="55" mass="6310">MNEVIVAASEDLDNTFYTEYLDSKSDKEFNSLLDNELLSDIDNNIPLSKLKEQNL</sequence>
<reference evidence="1" key="1">
    <citation type="submission" date="2021-06" db="EMBL/GenBank/DDBJ databases">
        <authorList>
            <person name="Kallberg Y."/>
            <person name="Tangrot J."/>
            <person name="Rosling A."/>
        </authorList>
    </citation>
    <scope>NUCLEOTIDE SEQUENCE</scope>
    <source>
        <strain evidence="1">IL203A</strain>
    </source>
</reference>
<name>A0ACA9KIV6_9GLOM</name>
<dbReference type="EMBL" id="CAJVPU010001161">
    <property type="protein sequence ID" value="CAG8473065.1"/>
    <property type="molecule type" value="Genomic_DNA"/>
</dbReference>
<keyword evidence="2" id="KW-1185">Reference proteome</keyword>
<dbReference type="Proteomes" id="UP000789702">
    <property type="component" value="Unassembled WGS sequence"/>
</dbReference>
<comment type="caution">
    <text evidence="1">The sequence shown here is derived from an EMBL/GenBank/DDBJ whole genome shotgun (WGS) entry which is preliminary data.</text>
</comment>
<evidence type="ECO:0000313" key="1">
    <source>
        <dbReference type="EMBL" id="CAG8473065.1"/>
    </source>
</evidence>
<accession>A0ACA9KIV6</accession>
<protein>
    <submittedName>
        <fullName evidence="1">3294_t:CDS:1</fullName>
    </submittedName>
</protein>
<gene>
    <name evidence="1" type="ORF">DHETER_LOCUS1803</name>
</gene>
<evidence type="ECO:0000313" key="2">
    <source>
        <dbReference type="Proteomes" id="UP000789702"/>
    </source>
</evidence>
<organism evidence="1 2">
    <name type="scientific">Dentiscutata heterogama</name>
    <dbReference type="NCBI Taxonomy" id="1316150"/>
    <lineage>
        <taxon>Eukaryota</taxon>
        <taxon>Fungi</taxon>
        <taxon>Fungi incertae sedis</taxon>
        <taxon>Mucoromycota</taxon>
        <taxon>Glomeromycotina</taxon>
        <taxon>Glomeromycetes</taxon>
        <taxon>Diversisporales</taxon>
        <taxon>Gigasporaceae</taxon>
        <taxon>Dentiscutata</taxon>
    </lineage>
</organism>